<dbReference type="VEuPathDB" id="VectorBase:LOC119165823"/>
<reference evidence="1" key="2">
    <citation type="submission" date="2021-09" db="EMBL/GenBank/DDBJ databases">
        <authorList>
            <person name="Jia N."/>
            <person name="Wang J."/>
            <person name="Shi W."/>
            <person name="Du L."/>
            <person name="Sun Y."/>
            <person name="Zhan W."/>
            <person name="Jiang J."/>
            <person name="Wang Q."/>
            <person name="Zhang B."/>
            <person name="Ji P."/>
            <person name="Sakyi L.B."/>
            <person name="Cui X."/>
            <person name="Yuan T."/>
            <person name="Jiang B."/>
            <person name="Yang W."/>
            <person name="Lam T.T.-Y."/>
            <person name="Chang Q."/>
            <person name="Ding S."/>
            <person name="Wang X."/>
            <person name="Zhu J."/>
            <person name="Ruan X."/>
            <person name="Zhao L."/>
            <person name="Wei J."/>
            <person name="Que T."/>
            <person name="Du C."/>
            <person name="Cheng J."/>
            <person name="Dai P."/>
            <person name="Han X."/>
            <person name="Huang E."/>
            <person name="Gao Y."/>
            <person name="Liu J."/>
            <person name="Shao H."/>
            <person name="Ye R."/>
            <person name="Li L."/>
            <person name="Wei W."/>
            <person name="Wang X."/>
            <person name="Wang C."/>
            <person name="Huo Q."/>
            <person name="Li W."/>
            <person name="Guo W."/>
            <person name="Chen H."/>
            <person name="Chen S."/>
            <person name="Zhou L."/>
            <person name="Zhou L."/>
            <person name="Ni X."/>
            <person name="Tian J."/>
            <person name="Zhou Y."/>
            <person name="Sheng Y."/>
            <person name="Liu T."/>
            <person name="Pan Y."/>
            <person name="Xia L."/>
            <person name="Li J."/>
            <person name="Zhao F."/>
            <person name="Cao W."/>
        </authorList>
    </citation>
    <scope>NUCLEOTIDE SEQUENCE</scope>
    <source>
        <strain evidence="1">Rmic-2018</strain>
        <tissue evidence="1">Larvae</tissue>
    </source>
</reference>
<organism evidence="1 2">
    <name type="scientific">Rhipicephalus microplus</name>
    <name type="common">Cattle tick</name>
    <name type="synonym">Boophilus microplus</name>
    <dbReference type="NCBI Taxonomy" id="6941"/>
    <lineage>
        <taxon>Eukaryota</taxon>
        <taxon>Metazoa</taxon>
        <taxon>Ecdysozoa</taxon>
        <taxon>Arthropoda</taxon>
        <taxon>Chelicerata</taxon>
        <taxon>Arachnida</taxon>
        <taxon>Acari</taxon>
        <taxon>Parasitiformes</taxon>
        <taxon>Ixodida</taxon>
        <taxon>Ixodoidea</taxon>
        <taxon>Ixodidae</taxon>
        <taxon>Rhipicephalinae</taxon>
        <taxon>Rhipicephalus</taxon>
        <taxon>Boophilus</taxon>
    </lineage>
</organism>
<dbReference type="AlphaFoldDB" id="A0A9J6EHA1"/>
<dbReference type="EMBL" id="JABSTU010000004">
    <property type="protein sequence ID" value="KAH8033859.1"/>
    <property type="molecule type" value="Genomic_DNA"/>
</dbReference>
<keyword evidence="2" id="KW-1185">Reference proteome</keyword>
<comment type="caution">
    <text evidence="1">The sequence shown here is derived from an EMBL/GenBank/DDBJ whole genome shotgun (WGS) entry which is preliminary data.</text>
</comment>
<accession>A0A9J6EHA1</accession>
<name>A0A9J6EHA1_RHIMP</name>
<proteinExistence type="predicted"/>
<dbReference type="Proteomes" id="UP000821866">
    <property type="component" value="Chromosome 2"/>
</dbReference>
<evidence type="ECO:0000313" key="1">
    <source>
        <dbReference type="EMBL" id="KAH8033859.1"/>
    </source>
</evidence>
<gene>
    <name evidence="1" type="ORF">HPB51_016631</name>
</gene>
<protein>
    <submittedName>
        <fullName evidence="1">Uncharacterized protein</fullName>
    </submittedName>
</protein>
<evidence type="ECO:0000313" key="2">
    <source>
        <dbReference type="Proteomes" id="UP000821866"/>
    </source>
</evidence>
<reference evidence="1" key="1">
    <citation type="journal article" date="2020" name="Cell">
        <title>Large-Scale Comparative Analyses of Tick Genomes Elucidate Their Genetic Diversity and Vector Capacities.</title>
        <authorList>
            <consortium name="Tick Genome and Microbiome Consortium (TIGMIC)"/>
            <person name="Jia N."/>
            <person name="Wang J."/>
            <person name="Shi W."/>
            <person name="Du L."/>
            <person name="Sun Y."/>
            <person name="Zhan W."/>
            <person name="Jiang J.F."/>
            <person name="Wang Q."/>
            <person name="Zhang B."/>
            <person name="Ji P."/>
            <person name="Bell-Sakyi L."/>
            <person name="Cui X.M."/>
            <person name="Yuan T.T."/>
            <person name="Jiang B.G."/>
            <person name="Yang W.F."/>
            <person name="Lam T.T."/>
            <person name="Chang Q.C."/>
            <person name="Ding S.J."/>
            <person name="Wang X.J."/>
            <person name="Zhu J.G."/>
            <person name="Ruan X.D."/>
            <person name="Zhao L."/>
            <person name="Wei J.T."/>
            <person name="Ye R.Z."/>
            <person name="Que T.C."/>
            <person name="Du C.H."/>
            <person name="Zhou Y.H."/>
            <person name="Cheng J.X."/>
            <person name="Dai P.F."/>
            <person name="Guo W.B."/>
            <person name="Han X.H."/>
            <person name="Huang E.J."/>
            <person name="Li L.F."/>
            <person name="Wei W."/>
            <person name="Gao Y.C."/>
            <person name="Liu J.Z."/>
            <person name="Shao H.Z."/>
            <person name="Wang X."/>
            <person name="Wang C.C."/>
            <person name="Yang T.C."/>
            <person name="Huo Q.B."/>
            <person name="Li W."/>
            <person name="Chen H.Y."/>
            <person name="Chen S.E."/>
            <person name="Zhou L.G."/>
            <person name="Ni X.B."/>
            <person name="Tian J.H."/>
            <person name="Sheng Y."/>
            <person name="Liu T."/>
            <person name="Pan Y.S."/>
            <person name="Xia L.Y."/>
            <person name="Li J."/>
            <person name="Zhao F."/>
            <person name="Cao W.C."/>
        </authorList>
    </citation>
    <scope>NUCLEOTIDE SEQUENCE</scope>
    <source>
        <strain evidence="1">Rmic-2018</strain>
    </source>
</reference>
<sequence>MARNIVEELLLHLRRMSTRDLLILDCHNVSWMPQLCALPPPVAYQRIIRALLASPSVPVFMERFAWLHCWLVQTGRMGPWMLLRFGASAQMIDPDVVVGCLANALQCLHFQTTFSALRDGDTHYVCVINDYANPGSEKGGAMFLVLWRGQRFAAVRAMTRDELIVVTAALFIALRGESVELLFGDPTDLGGAFLAGRVVTEYNANFLAQVIWRL</sequence>